<dbReference type="Proteomes" id="UP000018144">
    <property type="component" value="Unassembled WGS sequence"/>
</dbReference>
<reference evidence="2 3" key="1">
    <citation type="journal article" date="2013" name="PLoS Genet.">
        <title>The genome and development-dependent transcriptomes of Pyronema confluens: a window into fungal evolution.</title>
        <authorList>
            <person name="Traeger S."/>
            <person name="Altegoer F."/>
            <person name="Freitag M."/>
            <person name="Gabaldon T."/>
            <person name="Kempken F."/>
            <person name="Kumar A."/>
            <person name="Marcet-Houben M."/>
            <person name="Poggeler S."/>
            <person name="Stajich J.E."/>
            <person name="Nowrousian M."/>
        </authorList>
    </citation>
    <scope>NUCLEOTIDE SEQUENCE [LARGE SCALE GENOMIC DNA]</scope>
    <source>
        <strain evidence="3">CBS 100304</strain>
        <tissue evidence="2">Vegetative mycelium</tissue>
    </source>
</reference>
<evidence type="ECO:0000313" key="2">
    <source>
        <dbReference type="EMBL" id="CCX32821.1"/>
    </source>
</evidence>
<proteinExistence type="predicted"/>
<evidence type="ECO:0000313" key="3">
    <source>
        <dbReference type="Proteomes" id="UP000018144"/>
    </source>
</evidence>
<dbReference type="EMBL" id="HF935907">
    <property type="protein sequence ID" value="CCX32821.1"/>
    <property type="molecule type" value="Genomic_DNA"/>
</dbReference>
<accession>U4LVT8</accession>
<dbReference type="AlphaFoldDB" id="U4LVT8"/>
<dbReference type="OrthoDB" id="5424021at2759"/>
<dbReference type="eggNOG" id="ENOG502SA16">
    <property type="taxonomic scope" value="Eukaryota"/>
</dbReference>
<keyword evidence="3" id="KW-1185">Reference proteome</keyword>
<sequence length="140" mass="14968">MANVPQPPNIWQLMNYPIPRGKCVHKSSVISSGCPCLRFMLNPLQAASSFACDGCGHHASFHNLKNADEEGVGYVPEEKSMAIVTKPSKKRAASSASGRAINGNGLRKGLGFGLQELPTDTEEEEGAETEMVGVKRIRGA</sequence>
<evidence type="ECO:0000256" key="1">
    <source>
        <dbReference type="SAM" id="MobiDB-lite"/>
    </source>
</evidence>
<protein>
    <submittedName>
        <fullName evidence="2">Uncharacterized protein</fullName>
    </submittedName>
</protein>
<feature type="compositionally biased region" description="Acidic residues" evidence="1">
    <location>
        <begin position="119"/>
        <end position="128"/>
    </location>
</feature>
<gene>
    <name evidence="2" type="ORF">PCON_13672</name>
</gene>
<name>U4LVT8_PYROM</name>
<feature type="region of interest" description="Disordered" evidence="1">
    <location>
        <begin position="85"/>
        <end position="140"/>
    </location>
</feature>
<organism evidence="2 3">
    <name type="scientific">Pyronema omphalodes (strain CBS 100304)</name>
    <name type="common">Pyronema confluens</name>
    <dbReference type="NCBI Taxonomy" id="1076935"/>
    <lineage>
        <taxon>Eukaryota</taxon>
        <taxon>Fungi</taxon>
        <taxon>Dikarya</taxon>
        <taxon>Ascomycota</taxon>
        <taxon>Pezizomycotina</taxon>
        <taxon>Pezizomycetes</taxon>
        <taxon>Pezizales</taxon>
        <taxon>Pyronemataceae</taxon>
        <taxon>Pyronema</taxon>
    </lineage>
</organism>